<evidence type="ECO:0000256" key="2">
    <source>
        <dbReference type="SAM" id="MobiDB-lite"/>
    </source>
</evidence>
<dbReference type="AlphaFoldDB" id="A0AA35TCR5"/>
<organism evidence="4 5">
    <name type="scientific">Geodia barretti</name>
    <name type="common">Barrett's horny sponge</name>
    <dbReference type="NCBI Taxonomy" id="519541"/>
    <lineage>
        <taxon>Eukaryota</taxon>
        <taxon>Metazoa</taxon>
        <taxon>Porifera</taxon>
        <taxon>Demospongiae</taxon>
        <taxon>Heteroscleromorpha</taxon>
        <taxon>Tetractinellida</taxon>
        <taxon>Astrophorina</taxon>
        <taxon>Geodiidae</taxon>
        <taxon>Geodia</taxon>
    </lineage>
</organism>
<dbReference type="EMBL" id="CASHTH010003482">
    <property type="protein sequence ID" value="CAI8045569.1"/>
    <property type="molecule type" value="Genomic_DNA"/>
</dbReference>
<feature type="region of interest" description="Disordered" evidence="2">
    <location>
        <begin position="443"/>
        <end position="462"/>
    </location>
</feature>
<dbReference type="Proteomes" id="UP001174909">
    <property type="component" value="Unassembled WGS sequence"/>
</dbReference>
<dbReference type="PANTHER" id="PTHR13817:SF166">
    <property type="entry name" value="NEURONAL IGCAM-RELATED"/>
    <property type="match status" value="1"/>
</dbReference>
<dbReference type="SMART" id="SM00060">
    <property type="entry name" value="FN3"/>
    <property type="match status" value="6"/>
</dbReference>
<dbReference type="Gene3D" id="2.60.40.10">
    <property type="entry name" value="Immunoglobulins"/>
    <property type="match status" value="6"/>
</dbReference>
<evidence type="ECO:0000313" key="5">
    <source>
        <dbReference type="Proteomes" id="UP001174909"/>
    </source>
</evidence>
<feature type="domain" description="Fibronectin type-III" evidence="3">
    <location>
        <begin position="508"/>
        <end position="600"/>
    </location>
</feature>
<sequence>MVLVLESTVSQRNQLTRVEAPVVTVVESSVTATSIPVTWTSGGSEGVSYVVEWAYGGECPGISGGSQNIGVGGGREYTIEDLEEYITYSITVRASNSLGSVDSTPVDGRTSEARPSAAPIDVTADGASTTITVQWGNVPCIHQNGQITSYSLQYGVEGSGNTQTLISTGNGAEISGLVTSTKYTVQVAAITSAGVGEYSDPQLIVNTETAINLSIVAATTTSILIQWDVIEEAQGSIMPSGYNISYRNIEYTDCFTDSGTISIPTDSLGGSYNIVGLEEGTDYAITVALLMDGAATDRKTVLQATAEAAPSAPPSEVMVTSVTFSTITVVLGEVPCADQNGAITGYSVQYRVMGSGNTQTVAVDGDSNGGMGTISGLGAATMYEYQVAGRTSAGPGEYSSPMTTLTSVGAPTVIDSSVGAFSISISWTSSGPVVERYEVEWQRDTSGECPNEHTDSATVSGGSERSYDITDLFGDSSYSIRVSAMNAAGSAISDPLVISTAEAAPTAPPASLSAHRVTPSSFTVQWGRVPCIHRNGDITGYSVLVRGNGSMDVNGPDVLTTDISGLVSDTMYLVQVAGVNGQGTGVYRDLTVSTPQTVYLSIGAENLPHKWLCKHPSTGQLH</sequence>
<feature type="domain" description="Fibronectin type-III" evidence="3">
    <location>
        <begin position="21"/>
        <end position="113"/>
    </location>
</feature>
<name>A0AA35TCR5_GEOBA</name>
<reference evidence="4" key="1">
    <citation type="submission" date="2023-03" db="EMBL/GenBank/DDBJ databases">
        <authorList>
            <person name="Steffen K."/>
            <person name="Cardenas P."/>
        </authorList>
    </citation>
    <scope>NUCLEOTIDE SEQUENCE</scope>
</reference>
<keyword evidence="5" id="KW-1185">Reference proteome</keyword>
<protein>
    <submittedName>
        <fullName evidence="4">Protein sidekick-2</fullName>
    </submittedName>
</protein>
<gene>
    <name evidence="4" type="ORF">GBAR_LOCUS25207</name>
</gene>
<dbReference type="CDD" id="cd00063">
    <property type="entry name" value="FN3"/>
    <property type="match status" value="6"/>
</dbReference>
<feature type="domain" description="Fibronectin type-III" evidence="3">
    <location>
        <begin position="410"/>
        <end position="503"/>
    </location>
</feature>
<evidence type="ECO:0000256" key="1">
    <source>
        <dbReference type="ARBA" id="ARBA00022737"/>
    </source>
</evidence>
<dbReference type="SUPFAM" id="SSF49265">
    <property type="entry name" value="Fibronectin type III"/>
    <property type="match status" value="3"/>
</dbReference>
<proteinExistence type="predicted"/>
<feature type="domain" description="Fibronectin type-III" evidence="3">
    <location>
        <begin position="313"/>
        <end position="409"/>
    </location>
</feature>
<dbReference type="InterPro" id="IPR013783">
    <property type="entry name" value="Ig-like_fold"/>
</dbReference>
<evidence type="ECO:0000259" key="3">
    <source>
        <dbReference type="PROSITE" id="PS50853"/>
    </source>
</evidence>
<dbReference type="InterPro" id="IPR003961">
    <property type="entry name" value="FN3_dom"/>
</dbReference>
<evidence type="ECO:0000313" key="4">
    <source>
        <dbReference type="EMBL" id="CAI8045569.1"/>
    </source>
</evidence>
<dbReference type="PROSITE" id="PS50853">
    <property type="entry name" value="FN3"/>
    <property type="match status" value="5"/>
</dbReference>
<dbReference type="Pfam" id="PF00041">
    <property type="entry name" value="fn3"/>
    <property type="match status" value="6"/>
</dbReference>
<dbReference type="PANTHER" id="PTHR13817">
    <property type="entry name" value="TITIN"/>
    <property type="match status" value="1"/>
</dbReference>
<feature type="domain" description="Fibronectin type-III" evidence="3">
    <location>
        <begin position="115"/>
        <end position="210"/>
    </location>
</feature>
<keyword evidence="1" id="KW-0677">Repeat</keyword>
<feature type="compositionally biased region" description="Basic and acidic residues" evidence="2">
    <location>
        <begin position="443"/>
        <end position="455"/>
    </location>
</feature>
<accession>A0AA35TCR5</accession>
<dbReference type="InterPro" id="IPR036116">
    <property type="entry name" value="FN3_sf"/>
</dbReference>
<comment type="caution">
    <text evidence="4">The sequence shown here is derived from an EMBL/GenBank/DDBJ whole genome shotgun (WGS) entry which is preliminary data.</text>
</comment>
<dbReference type="InterPro" id="IPR050964">
    <property type="entry name" value="Striated_Muscle_Regulatory"/>
</dbReference>